<dbReference type="GO" id="GO:0016878">
    <property type="term" value="F:acid-thiol ligase activity"/>
    <property type="evidence" value="ECO:0007669"/>
    <property type="project" value="UniProtKB-ARBA"/>
</dbReference>
<dbReference type="Gene3D" id="3.30.300.30">
    <property type="match status" value="1"/>
</dbReference>
<evidence type="ECO:0000259" key="2">
    <source>
        <dbReference type="Pfam" id="PF00501"/>
    </source>
</evidence>
<dbReference type="InterPro" id="IPR050237">
    <property type="entry name" value="ATP-dep_AMP-bd_enzyme"/>
</dbReference>
<evidence type="ECO:0000313" key="4">
    <source>
        <dbReference type="EMBL" id="CRZ13591.1"/>
    </source>
</evidence>
<sequence>MVEVTLYSICQQTHLTGATTPMTTGFDREQDELANGFTPFPEDRAEVYRAAGYWRGKALDSILREAAHNWPDKAAVVDATGSHTFAELDALADRIGAALADRGIVPGDRVLVQLPNSREFAVAVFGLLRAGAVPVLCLPGHRSAELGHFAEVSGAVGLVIPDTNAGFDYRELAAQIVAEHPRLRHVLVDGDPGTFEPWSALKDFGHPGPPDITVDTTGPAVLLVSGGTTGLPKLIPRTHDDYLYNAAACARACEMVHDDVYLAVLPAGHNFPFACPGLLGAITVGATTVYTDDPSPESAFALINTHRVTVTGLVNALAKLWTQACDWEPVLPTSLRVVQVGGSRMSPEEARFIREGLSPGLQQIFGMAEGMLNFTRPGDPVDVVEHTQGRPMSPHDEMRVVDEDGHEVAPGQEGELLVRGPYTLNGYYRAEEANARSFSPDGFFRTGDRVRIFADGPRAGYVEVTGRIKDVIHRGGETVSATDLEDHLLTHPAVYAAAAVALPDEYLGEKICAAVVFKGAPVTLVELNEFLDQRGASAHARPDVLVPMSTLPSTAVGKVDKKKLITTITG</sequence>
<dbReference type="Gene3D" id="3.40.50.12780">
    <property type="entry name" value="N-terminal domain of ligase-like"/>
    <property type="match status" value="1"/>
</dbReference>
<evidence type="ECO:0000256" key="1">
    <source>
        <dbReference type="ARBA" id="ARBA00022598"/>
    </source>
</evidence>
<dbReference type="PANTHER" id="PTHR43767">
    <property type="entry name" value="LONG-CHAIN-FATTY-ACID--COA LIGASE"/>
    <property type="match status" value="1"/>
</dbReference>
<organism evidence="4 5">
    <name type="scientific">Mycolicibacterium neworleansense</name>
    <dbReference type="NCBI Taxonomy" id="146018"/>
    <lineage>
        <taxon>Bacteria</taxon>
        <taxon>Bacillati</taxon>
        <taxon>Actinomycetota</taxon>
        <taxon>Actinomycetes</taxon>
        <taxon>Mycobacteriales</taxon>
        <taxon>Mycobacteriaceae</taxon>
        <taxon>Mycolicibacterium</taxon>
    </lineage>
</organism>
<dbReference type="PANTHER" id="PTHR43767:SF1">
    <property type="entry name" value="NONRIBOSOMAL PEPTIDE SYNTHASE PES1 (EUROFUNG)-RELATED"/>
    <property type="match status" value="1"/>
</dbReference>
<feature type="domain" description="AMP-binding enzyme C-terminal" evidence="3">
    <location>
        <begin position="484"/>
        <end position="558"/>
    </location>
</feature>
<keyword evidence="1 4" id="KW-0436">Ligase</keyword>
<reference evidence="5" key="1">
    <citation type="submission" date="2015-07" db="EMBL/GenBank/DDBJ databases">
        <authorList>
            <person name="Urmite Genomes"/>
        </authorList>
    </citation>
    <scope>NUCLEOTIDE SEQUENCE [LARGE SCALE GENOMIC DNA]</scope>
    <source>
        <strain evidence="5">type strain: ATCC 49404</strain>
    </source>
</reference>
<dbReference type="FunFam" id="2.30.38.10:FF:000003">
    <property type="entry name" value="Vibriobactin-specific 2,3-dihydroxybenzoate-AMP ligase"/>
    <property type="match status" value="1"/>
</dbReference>
<dbReference type="EMBL" id="CWKH01000001">
    <property type="protein sequence ID" value="CRZ13591.1"/>
    <property type="molecule type" value="Genomic_DNA"/>
</dbReference>
<evidence type="ECO:0000259" key="3">
    <source>
        <dbReference type="Pfam" id="PF13193"/>
    </source>
</evidence>
<feature type="domain" description="AMP-dependent synthetase/ligase" evidence="2">
    <location>
        <begin position="63"/>
        <end position="428"/>
    </location>
</feature>
<proteinExistence type="predicted"/>
<dbReference type="Proteomes" id="UP000199147">
    <property type="component" value="Unassembled WGS sequence"/>
</dbReference>
<dbReference type="InterPro" id="IPR025110">
    <property type="entry name" value="AMP-bd_C"/>
</dbReference>
<dbReference type="InterPro" id="IPR045851">
    <property type="entry name" value="AMP-bd_C_sf"/>
</dbReference>
<dbReference type="InterPro" id="IPR000873">
    <property type="entry name" value="AMP-dep_synth/lig_dom"/>
</dbReference>
<dbReference type="STRING" id="146018.BN2156_00428"/>
<dbReference type="SUPFAM" id="SSF56801">
    <property type="entry name" value="Acetyl-CoA synthetase-like"/>
    <property type="match status" value="1"/>
</dbReference>
<accession>A0A0H5RIK5</accession>
<dbReference type="Pfam" id="PF00501">
    <property type="entry name" value="AMP-binding"/>
    <property type="match status" value="1"/>
</dbReference>
<gene>
    <name evidence="4" type="ORF">BN2156_00428</name>
</gene>
<evidence type="ECO:0000313" key="5">
    <source>
        <dbReference type="Proteomes" id="UP000199147"/>
    </source>
</evidence>
<dbReference type="Pfam" id="PF13193">
    <property type="entry name" value="AMP-binding_C"/>
    <property type="match status" value="1"/>
</dbReference>
<dbReference type="AlphaFoldDB" id="A0A0H5RIK5"/>
<keyword evidence="5" id="KW-1185">Reference proteome</keyword>
<dbReference type="InterPro" id="IPR042099">
    <property type="entry name" value="ANL_N_sf"/>
</dbReference>
<protein>
    <submittedName>
        <fullName evidence="4">AMP-dependent synthetase and ligase</fullName>
    </submittedName>
</protein>
<name>A0A0H5RIK5_9MYCO</name>